<protein>
    <submittedName>
        <fullName evidence="2">Unannotated protein</fullName>
    </submittedName>
</protein>
<dbReference type="SUPFAM" id="SSF51197">
    <property type="entry name" value="Clavaminate synthase-like"/>
    <property type="match status" value="1"/>
</dbReference>
<dbReference type="Pfam" id="PF05721">
    <property type="entry name" value="PhyH"/>
    <property type="match status" value="1"/>
</dbReference>
<evidence type="ECO:0000313" key="1">
    <source>
        <dbReference type="EMBL" id="CAB4815813.1"/>
    </source>
</evidence>
<dbReference type="EMBL" id="CAFBOS010000323">
    <property type="protein sequence ID" value="CAB5027237.1"/>
    <property type="molecule type" value="Genomic_DNA"/>
</dbReference>
<evidence type="ECO:0000313" key="2">
    <source>
        <dbReference type="EMBL" id="CAB5027237.1"/>
    </source>
</evidence>
<accession>A0A6J7RER2</accession>
<dbReference type="InterPro" id="IPR008775">
    <property type="entry name" value="Phytyl_CoA_dOase-like"/>
</dbReference>
<name>A0A6J7RER2_9ZZZZ</name>
<sequence>MSTTIDFDHFHQSLLDNVEGRRMAAPHVGELGPLAFVIDDGRAYTFSGAGDTVDITPGTVGAETIVALGAADWESFVTERLTRYGVLYNANPRFDAGDFTDLCRWEPVLRALFHGRPVYDPKRQFLDRHGAPLDLARSFTLDDDPADLAHFLQTTGYLHVRGVFDPAEVHELGAEVDRLVTLARPDDLRSWWTKTPAGDPVVCQLKYGALGSALITDLHDDPRVRAFVTASGEVALEPNLDRNEGTKIIIKHPGATEGLTDLPLHTDCGMGFHPVACQMVLVGVQLERGSVRGGQMHMTAGSHVVTTPDPAVVAVDDWPIVVLDTEPGDCTVHYSHTLHGAPPPTGGLTGDERARRTVYACFGPTSLFEALEPLEDLVAVMQRSDGVTATVDEKLRY</sequence>
<organism evidence="2">
    <name type="scientific">freshwater metagenome</name>
    <dbReference type="NCBI Taxonomy" id="449393"/>
    <lineage>
        <taxon>unclassified sequences</taxon>
        <taxon>metagenomes</taxon>
        <taxon>ecological metagenomes</taxon>
    </lineage>
</organism>
<gene>
    <name evidence="1" type="ORF">UFOPK3139_00341</name>
    <name evidence="2" type="ORF">UFOPK3967_03149</name>
</gene>
<dbReference type="EMBL" id="CAFABA010000008">
    <property type="protein sequence ID" value="CAB4815813.1"/>
    <property type="molecule type" value="Genomic_DNA"/>
</dbReference>
<proteinExistence type="predicted"/>
<dbReference type="Gene3D" id="2.60.120.620">
    <property type="entry name" value="q2cbj1_9rhob like domain"/>
    <property type="match status" value="1"/>
</dbReference>
<reference evidence="2" key="1">
    <citation type="submission" date="2020-05" db="EMBL/GenBank/DDBJ databases">
        <authorList>
            <person name="Chiriac C."/>
            <person name="Salcher M."/>
            <person name="Ghai R."/>
            <person name="Kavagutti S V."/>
        </authorList>
    </citation>
    <scope>NUCLEOTIDE SEQUENCE</scope>
</reference>
<dbReference type="AlphaFoldDB" id="A0A6J7RER2"/>